<dbReference type="InParanoid" id="A0A2R6Q0Q2"/>
<keyword evidence="4 7" id="KW-0812">Transmembrane</keyword>
<sequence>MGYSCLSSAKTLYFKSPTLGINGRNPSSLTFMSLPQNPRSTSTRLSPETPLNAHFKVHHRLINRIQQYPSLNRRFEVRASAEERSDSEASSNTKLIIVFSAITGVLAVANRVLYKLALVPMKEYPFFLAQVTTFGYVAIYFSILFMRYRARIVTDEMMAIPKSPFMMIGILEALGVAAGMSAGAMLPGPAIPILSQTFLVWQLAFSTLLLGRKYLWNKIIGCLLVAAGVVVAVTR</sequence>
<evidence type="ECO:0000313" key="9">
    <source>
        <dbReference type="Proteomes" id="UP000241394"/>
    </source>
</evidence>
<dbReference type="InterPro" id="IPR013936">
    <property type="entry name" value="CRT-like"/>
</dbReference>
<evidence type="ECO:0000313" key="8">
    <source>
        <dbReference type="EMBL" id="PSR99977.1"/>
    </source>
</evidence>
<comment type="caution">
    <text evidence="8">The sequence shown here is derived from an EMBL/GenBank/DDBJ whole genome shotgun (WGS) entry which is preliminary data.</text>
</comment>
<dbReference type="PANTHER" id="PTHR31326:SF1">
    <property type="entry name" value="PROTEIN CLT2, CHLOROPLASTIC"/>
    <property type="match status" value="1"/>
</dbReference>
<gene>
    <name evidence="8" type="ORF">CEY00_Acc23877</name>
</gene>
<protein>
    <submittedName>
        <fullName evidence="8">Uncharacterized protein</fullName>
    </submittedName>
</protein>
<keyword evidence="6 7" id="KW-0472">Membrane</keyword>
<comment type="similarity">
    <text evidence="2">Belongs to the CRT-like transporter family.</text>
</comment>
<evidence type="ECO:0000256" key="5">
    <source>
        <dbReference type="ARBA" id="ARBA00022989"/>
    </source>
</evidence>
<feature type="transmembrane region" description="Helical" evidence="7">
    <location>
        <begin position="165"/>
        <end position="184"/>
    </location>
</feature>
<reference evidence="9" key="2">
    <citation type="journal article" date="2018" name="BMC Genomics">
        <title>A manually annotated Actinidia chinensis var. chinensis (kiwifruit) genome highlights the challenges associated with draft genomes and gene prediction in plants.</title>
        <authorList>
            <person name="Pilkington S.M."/>
            <person name="Crowhurst R."/>
            <person name="Hilario E."/>
            <person name="Nardozza S."/>
            <person name="Fraser L."/>
            <person name="Peng Y."/>
            <person name="Gunaseelan K."/>
            <person name="Simpson R."/>
            <person name="Tahir J."/>
            <person name="Deroles S.C."/>
            <person name="Templeton K."/>
            <person name="Luo Z."/>
            <person name="Davy M."/>
            <person name="Cheng C."/>
            <person name="McNeilage M."/>
            <person name="Scaglione D."/>
            <person name="Liu Y."/>
            <person name="Zhang Q."/>
            <person name="Datson P."/>
            <person name="De Silva N."/>
            <person name="Gardiner S.E."/>
            <person name="Bassett H."/>
            <person name="Chagne D."/>
            <person name="McCallum J."/>
            <person name="Dzierzon H."/>
            <person name="Deng C."/>
            <person name="Wang Y.Y."/>
            <person name="Barron L."/>
            <person name="Manako K."/>
            <person name="Bowen J."/>
            <person name="Foster T.M."/>
            <person name="Erridge Z.A."/>
            <person name="Tiffin H."/>
            <person name="Waite C.N."/>
            <person name="Davies K.M."/>
            <person name="Grierson E.P."/>
            <person name="Laing W.A."/>
            <person name="Kirk R."/>
            <person name="Chen X."/>
            <person name="Wood M."/>
            <person name="Montefiori M."/>
            <person name="Brummell D.A."/>
            <person name="Schwinn K.E."/>
            <person name="Catanach A."/>
            <person name="Fullerton C."/>
            <person name="Li D."/>
            <person name="Meiyalaghan S."/>
            <person name="Nieuwenhuizen N."/>
            <person name="Read N."/>
            <person name="Prakash R."/>
            <person name="Hunter D."/>
            <person name="Zhang H."/>
            <person name="McKenzie M."/>
            <person name="Knabel M."/>
            <person name="Harris A."/>
            <person name="Allan A.C."/>
            <person name="Gleave A."/>
            <person name="Chen A."/>
            <person name="Janssen B.J."/>
            <person name="Plunkett B."/>
            <person name="Ampomah-Dwamena C."/>
            <person name="Voogd C."/>
            <person name="Leif D."/>
            <person name="Lafferty D."/>
            <person name="Souleyre E.J.F."/>
            <person name="Varkonyi-Gasic E."/>
            <person name="Gambi F."/>
            <person name="Hanley J."/>
            <person name="Yao J.L."/>
            <person name="Cheung J."/>
            <person name="David K.M."/>
            <person name="Warren B."/>
            <person name="Marsh K."/>
            <person name="Snowden K.C."/>
            <person name="Lin-Wang K."/>
            <person name="Brian L."/>
            <person name="Martinez-Sanchez M."/>
            <person name="Wang M."/>
            <person name="Ileperuma N."/>
            <person name="Macnee N."/>
            <person name="Campin R."/>
            <person name="McAtee P."/>
            <person name="Drummond R.S.M."/>
            <person name="Espley R.V."/>
            <person name="Ireland H.S."/>
            <person name="Wu R."/>
            <person name="Atkinson R.G."/>
            <person name="Karunairetnam S."/>
            <person name="Bulley S."/>
            <person name="Chunkath S."/>
            <person name="Hanley Z."/>
            <person name="Storey R."/>
            <person name="Thrimawithana A.H."/>
            <person name="Thomson S."/>
            <person name="David C."/>
            <person name="Testolin R."/>
            <person name="Huang H."/>
            <person name="Hellens R.P."/>
            <person name="Schaffer R.J."/>
        </authorList>
    </citation>
    <scope>NUCLEOTIDE SEQUENCE [LARGE SCALE GENOMIC DNA]</scope>
    <source>
        <strain evidence="9">cv. Red5</strain>
    </source>
</reference>
<reference evidence="8 9" key="1">
    <citation type="submission" date="2017-07" db="EMBL/GenBank/DDBJ databases">
        <title>An improved, manually edited Actinidia chinensis var. chinensis (kiwifruit) genome highlights the challenges associated with draft genomes and gene prediction in plants.</title>
        <authorList>
            <person name="Pilkington S."/>
            <person name="Crowhurst R."/>
            <person name="Hilario E."/>
            <person name="Nardozza S."/>
            <person name="Fraser L."/>
            <person name="Peng Y."/>
            <person name="Gunaseelan K."/>
            <person name="Simpson R."/>
            <person name="Tahir J."/>
            <person name="Deroles S."/>
            <person name="Templeton K."/>
            <person name="Luo Z."/>
            <person name="Davy M."/>
            <person name="Cheng C."/>
            <person name="Mcneilage M."/>
            <person name="Scaglione D."/>
            <person name="Liu Y."/>
            <person name="Zhang Q."/>
            <person name="Datson P."/>
            <person name="De Silva N."/>
            <person name="Gardiner S."/>
            <person name="Bassett H."/>
            <person name="Chagne D."/>
            <person name="Mccallum J."/>
            <person name="Dzierzon H."/>
            <person name="Deng C."/>
            <person name="Wang Y.-Y."/>
            <person name="Barron N."/>
            <person name="Manako K."/>
            <person name="Bowen J."/>
            <person name="Foster T."/>
            <person name="Erridge Z."/>
            <person name="Tiffin H."/>
            <person name="Waite C."/>
            <person name="Davies K."/>
            <person name="Grierson E."/>
            <person name="Laing W."/>
            <person name="Kirk R."/>
            <person name="Chen X."/>
            <person name="Wood M."/>
            <person name="Montefiori M."/>
            <person name="Brummell D."/>
            <person name="Schwinn K."/>
            <person name="Catanach A."/>
            <person name="Fullerton C."/>
            <person name="Li D."/>
            <person name="Meiyalaghan S."/>
            <person name="Nieuwenhuizen N."/>
            <person name="Read N."/>
            <person name="Prakash R."/>
            <person name="Hunter D."/>
            <person name="Zhang H."/>
            <person name="Mckenzie M."/>
            <person name="Knabel M."/>
            <person name="Harris A."/>
            <person name="Allan A."/>
            <person name="Chen A."/>
            <person name="Janssen B."/>
            <person name="Plunkett B."/>
            <person name="Dwamena C."/>
            <person name="Voogd C."/>
            <person name="Leif D."/>
            <person name="Lafferty D."/>
            <person name="Souleyre E."/>
            <person name="Varkonyi-Gasic E."/>
            <person name="Gambi F."/>
            <person name="Hanley J."/>
            <person name="Yao J.-L."/>
            <person name="Cheung J."/>
            <person name="David K."/>
            <person name="Warren B."/>
            <person name="Marsh K."/>
            <person name="Snowden K."/>
            <person name="Lin-Wang K."/>
            <person name="Brian L."/>
            <person name="Martinez-Sanchez M."/>
            <person name="Wang M."/>
            <person name="Ileperuma N."/>
            <person name="Macnee N."/>
            <person name="Campin R."/>
            <person name="Mcatee P."/>
            <person name="Drummond R."/>
            <person name="Espley R."/>
            <person name="Ireland H."/>
            <person name="Wu R."/>
            <person name="Atkinson R."/>
            <person name="Karunairetnam S."/>
            <person name="Bulley S."/>
            <person name="Chunkath S."/>
            <person name="Hanley Z."/>
            <person name="Storey R."/>
            <person name="Thrimawithana A."/>
            <person name="Thomson S."/>
            <person name="David C."/>
            <person name="Testolin R."/>
        </authorList>
    </citation>
    <scope>NUCLEOTIDE SEQUENCE [LARGE SCALE GENOMIC DNA]</scope>
    <source>
        <strain evidence="9">cv. Red5</strain>
        <tissue evidence="8">Young leaf</tissue>
    </source>
</reference>
<dbReference type="PANTHER" id="PTHR31326">
    <property type="entry name" value="PROTEIN CLT2, CHLOROPLASTIC"/>
    <property type="match status" value="1"/>
</dbReference>
<evidence type="ECO:0000256" key="4">
    <source>
        <dbReference type="ARBA" id="ARBA00022692"/>
    </source>
</evidence>
<evidence type="ECO:0000256" key="1">
    <source>
        <dbReference type="ARBA" id="ARBA00004141"/>
    </source>
</evidence>
<keyword evidence="9" id="KW-1185">Reference proteome</keyword>
<dbReference type="OMA" id="RSWIGDA"/>
<dbReference type="Gramene" id="PSR99977">
    <property type="protein sequence ID" value="PSR99977"/>
    <property type="gene ID" value="CEY00_Acc23877"/>
</dbReference>
<organism evidence="8 9">
    <name type="scientific">Actinidia chinensis var. chinensis</name>
    <name type="common">Chinese soft-hair kiwi</name>
    <dbReference type="NCBI Taxonomy" id="1590841"/>
    <lineage>
        <taxon>Eukaryota</taxon>
        <taxon>Viridiplantae</taxon>
        <taxon>Streptophyta</taxon>
        <taxon>Embryophyta</taxon>
        <taxon>Tracheophyta</taxon>
        <taxon>Spermatophyta</taxon>
        <taxon>Magnoliopsida</taxon>
        <taxon>eudicotyledons</taxon>
        <taxon>Gunneridae</taxon>
        <taxon>Pentapetalae</taxon>
        <taxon>asterids</taxon>
        <taxon>Ericales</taxon>
        <taxon>Actinidiaceae</taxon>
        <taxon>Actinidia</taxon>
    </lineage>
</organism>
<dbReference type="OrthoDB" id="416555at2759"/>
<dbReference type="GO" id="GO:0016020">
    <property type="term" value="C:membrane"/>
    <property type="evidence" value="ECO:0007669"/>
    <property type="project" value="UniProtKB-SubCell"/>
</dbReference>
<comment type="subcellular location">
    <subcellularLocation>
        <location evidence="1">Membrane</location>
        <topology evidence="1">Multi-pass membrane protein</topology>
    </subcellularLocation>
</comment>
<dbReference type="Proteomes" id="UP000241394">
    <property type="component" value="Chromosome LG21"/>
</dbReference>
<keyword evidence="3" id="KW-0813">Transport</keyword>
<name>A0A2R6Q0Q2_ACTCC</name>
<evidence type="ECO:0000256" key="6">
    <source>
        <dbReference type="ARBA" id="ARBA00023136"/>
    </source>
</evidence>
<evidence type="ECO:0000256" key="7">
    <source>
        <dbReference type="SAM" id="Phobius"/>
    </source>
</evidence>
<feature type="transmembrane region" description="Helical" evidence="7">
    <location>
        <begin position="126"/>
        <end position="145"/>
    </location>
</feature>
<accession>A0A2R6Q0Q2</accession>
<feature type="transmembrane region" description="Helical" evidence="7">
    <location>
        <begin position="95"/>
        <end position="114"/>
    </location>
</feature>
<dbReference type="EMBL" id="NKQK01000021">
    <property type="protein sequence ID" value="PSR99977.1"/>
    <property type="molecule type" value="Genomic_DNA"/>
</dbReference>
<evidence type="ECO:0000256" key="3">
    <source>
        <dbReference type="ARBA" id="ARBA00022448"/>
    </source>
</evidence>
<keyword evidence="5 7" id="KW-1133">Transmembrane helix</keyword>
<feature type="transmembrane region" description="Helical" evidence="7">
    <location>
        <begin position="215"/>
        <end position="234"/>
    </location>
</feature>
<dbReference type="AlphaFoldDB" id="A0A2R6Q0Q2"/>
<dbReference type="STRING" id="1590841.A0A2R6Q0Q2"/>
<dbReference type="Pfam" id="PF08627">
    <property type="entry name" value="CRT-like"/>
    <property type="match status" value="1"/>
</dbReference>
<proteinExistence type="inferred from homology"/>
<evidence type="ECO:0000256" key="2">
    <source>
        <dbReference type="ARBA" id="ARBA00006690"/>
    </source>
</evidence>